<dbReference type="OrthoDB" id="6367565at2759"/>
<evidence type="ECO:0000313" key="8">
    <source>
        <dbReference type="RefSeq" id="XP_052126409.1"/>
    </source>
</evidence>
<dbReference type="KEGG" id="foc:113206753"/>
<organism evidence="7 8">
    <name type="scientific">Frankliniella occidentalis</name>
    <name type="common">Western flower thrips</name>
    <name type="synonym">Euthrips occidentalis</name>
    <dbReference type="NCBI Taxonomy" id="133901"/>
    <lineage>
        <taxon>Eukaryota</taxon>
        <taxon>Metazoa</taxon>
        <taxon>Ecdysozoa</taxon>
        <taxon>Arthropoda</taxon>
        <taxon>Hexapoda</taxon>
        <taxon>Insecta</taxon>
        <taxon>Pterygota</taxon>
        <taxon>Neoptera</taxon>
        <taxon>Paraneoptera</taxon>
        <taxon>Thysanoptera</taxon>
        <taxon>Terebrantia</taxon>
        <taxon>Thripoidea</taxon>
        <taxon>Thripidae</taxon>
        <taxon>Frankliniella</taxon>
    </lineage>
</organism>
<feature type="compositionally biased region" description="Low complexity" evidence="6">
    <location>
        <begin position="61"/>
        <end position="121"/>
    </location>
</feature>
<dbReference type="InterPro" id="IPR033335">
    <property type="entry name" value="JUPITER"/>
</dbReference>
<keyword evidence="5" id="KW-0539">Nucleus</keyword>
<comment type="subcellular location">
    <subcellularLocation>
        <location evidence="2">Cytoplasm</location>
    </subcellularLocation>
    <subcellularLocation>
        <location evidence="1">Nucleus</location>
    </subcellularLocation>
</comment>
<protein>
    <submittedName>
        <fullName evidence="8">Microtubule-associated protein Jupiter</fullName>
    </submittedName>
</protein>
<reference evidence="8" key="2">
    <citation type="submission" date="2025-08" db="UniProtKB">
        <authorList>
            <consortium name="RefSeq"/>
        </authorList>
    </citation>
    <scope>IDENTIFICATION</scope>
    <source>
        <tissue evidence="8">Whole organism</tissue>
    </source>
</reference>
<evidence type="ECO:0000256" key="6">
    <source>
        <dbReference type="SAM" id="MobiDB-lite"/>
    </source>
</evidence>
<evidence type="ECO:0000256" key="2">
    <source>
        <dbReference type="ARBA" id="ARBA00004496"/>
    </source>
</evidence>
<dbReference type="Pfam" id="PF17054">
    <property type="entry name" value="JUPITER"/>
    <property type="match status" value="1"/>
</dbReference>
<proteinExistence type="predicted"/>
<reference evidence="8" key="1">
    <citation type="journal article" date="2018" name="Proc. Natl. Acad. Sci. U.S.A.">
        <title>Phylogenomics and the evolution of hemipteroid insects.</title>
        <authorList>
            <person name="Johnson K.P."/>
            <person name="Dietrich C.H."/>
            <person name="Friedrich F."/>
            <person name="Beutel R.G."/>
            <person name="Wipfler B."/>
            <person name="Peters R.S."/>
            <person name="Allen J.M."/>
            <person name="Petersen M."/>
            <person name="Donath A."/>
            <person name="Walden K.K."/>
            <person name="Kozlov A.M."/>
            <person name="Podsiadlowski L."/>
            <person name="Mayer C."/>
            <person name="Meusemann K."/>
            <person name="Vasilikopoulos A."/>
            <person name="Waterhouse R.M."/>
            <person name="Cameron S.L."/>
            <person name="Weirauch C."/>
            <person name="Swanson D.R."/>
            <person name="Percy D.M."/>
            <person name="Hardy N.B."/>
            <person name="Terry I."/>
            <person name="Liu S."/>
            <person name="Zhou X."/>
            <person name="Misof B."/>
            <person name="Robertson H.M."/>
            <person name="Yoshizawa K."/>
        </authorList>
    </citation>
    <scope>NUCLEOTIDE SEQUENCE</scope>
    <source>
        <tissue evidence="8">Whole organism</tissue>
    </source>
</reference>
<keyword evidence="3" id="KW-0963">Cytoplasm</keyword>
<keyword evidence="7" id="KW-1185">Reference proteome</keyword>
<evidence type="ECO:0000256" key="5">
    <source>
        <dbReference type="ARBA" id="ARBA00023242"/>
    </source>
</evidence>
<dbReference type="GO" id="GO:0005634">
    <property type="term" value="C:nucleus"/>
    <property type="evidence" value="ECO:0007669"/>
    <property type="project" value="UniProtKB-SubCell"/>
</dbReference>
<dbReference type="Proteomes" id="UP000504606">
    <property type="component" value="Unplaced"/>
</dbReference>
<evidence type="ECO:0000256" key="4">
    <source>
        <dbReference type="ARBA" id="ARBA00022553"/>
    </source>
</evidence>
<accession>A0A9C6WZP8</accession>
<dbReference type="CTD" id="41392"/>
<name>A0A9C6WZP8_FRAOC</name>
<dbReference type="GeneID" id="113206753"/>
<sequence length="188" mass="18853">MAAYAAYRHVELDHVGYGKKRVLKPPGGGSSDIFGVGGGEIQQSPRKMKPGMVSSISLTDGPVAPSAGPGSTSSAASSSSGETPSPGSPTGSPTRNGTAQTGSQQQQQVSGDVAVAAAGKAPDGEPRGRQFQMQSHFSLGYDKGASPVKGEAAQPDGNPVTGEGYKPQGGAAPMRNRVPPGGYSSGLW</sequence>
<feature type="region of interest" description="Disordered" evidence="6">
    <location>
        <begin position="17"/>
        <end position="188"/>
    </location>
</feature>
<evidence type="ECO:0000256" key="1">
    <source>
        <dbReference type="ARBA" id="ARBA00004123"/>
    </source>
</evidence>
<gene>
    <name evidence="8" type="primary">LOC113206753</name>
</gene>
<feature type="compositionally biased region" description="Gly residues" evidence="6">
    <location>
        <begin position="26"/>
        <end position="40"/>
    </location>
</feature>
<dbReference type="GO" id="GO:0005737">
    <property type="term" value="C:cytoplasm"/>
    <property type="evidence" value="ECO:0007669"/>
    <property type="project" value="UniProtKB-SubCell"/>
</dbReference>
<evidence type="ECO:0000313" key="7">
    <source>
        <dbReference type="Proteomes" id="UP000504606"/>
    </source>
</evidence>
<dbReference type="RefSeq" id="XP_052126409.1">
    <property type="nucleotide sequence ID" value="XM_052270449.1"/>
</dbReference>
<evidence type="ECO:0000256" key="3">
    <source>
        <dbReference type="ARBA" id="ARBA00022490"/>
    </source>
</evidence>
<dbReference type="AlphaFoldDB" id="A0A9C6WZP8"/>
<keyword evidence="4" id="KW-0597">Phosphoprotein</keyword>